<dbReference type="SUPFAM" id="SSF55874">
    <property type="entry name" value="ATPase domain of HSP90 chaperone/DNA topoisomerase II/histidine kinase"/>
    <property type="match status" value="1"/>
</dbReference>
<gene>
    <name evidence="4" type="ORF">L9G74_16435</name>
</gene>
<keyword evidence="2" id="KW-1133">Transmembrane helix</keyword>
<name>A0ABT2FNV5_9GAMM</name>
<protein>
    <submittedName>
        <fullName evidence="4">HAMP domain-containing histidine kinase</fullName>
    </submittedName>
</protein>
<dbReference type="Gene3D" id="3.30.565.10">
    <property type="entry name" value="Histidine kinase-like ATPase, C-terminal domain"/>
    <property type="match status" value="1"/>
</dbReference>
<feature type="domain" description="Histidine kinase" evidence="3">
    <location>
        <begin position="395"/>
        <end position="624"/>
    </location>
</feature>
<feature type="coiled-coil region" evidence="1">
    <location>
        <begin position="345"/>
        <end position="379"/>
    </location>
</feature>
<dbReference type="SMART" id="SM00387">
    <property type="entry name" value="HATPase_c"/>
    <property type="match status" value="1"/>
</dbReference>
<dbReference type="PROSITE" id="PS50109">
    <property type="entry name" value="HIS_KIN"/>
    <property type="match status" value="1"/>
</dbReference>
<evidence type="ECO:0000256" key="1">
    <source>
        <dbReference type="SAM" id="Coils"/>
    </source>
</evidence>
<dbReference type="Proteomes" id="UP001201549">
    <property type="component" value="Unassembled WGS sequence"/>
</dbReference>
<evidence type="ECO:0000256" key="2">
    <source>
        <dbReference type="SAM" id="Phobius"/>
    </source>
</evidence>
<dbReference type="Gene3D" id="1.10.287.130">
    <property type="match status" value="1"/>
</dbReference>
<keyword evidence="2" id="KW-0812">Transmembrane</keyword>
<evidence type="ECO:0000259" key="3">
    <source>
        <dbReference type="PROSITE" id="PS50109"/>
    </source>
</evidence>
<feature type="transmembrane region" description="Helical" evidence="2">
    <location>
        <begin position="12"/>
        <end position="34"/>
    </location>
</feature>
<comment type="caution">
    <text evidence="4">The sequence shown here is derived from an EMBL/GenBank/DDBJ whole genome shotgun (WGS) entry which is preliminary data.</text>
</comment>
<dbReference type="RefSeq" id="WP_238897568.1">
    <property type="nucleotide sequence ID" value="NZ_JAKOGG010000015.1"/>
</dbReference>
<dbReference type="InterPro" id="IPR003594">
    <property type="entry name" value="HATPase_dom"/>
</dbReference>
<evidence type="ECO:0000313" key="4">
    <source>
        <dbReference type="EMBL" id="MCS4558028.1"/>
    </source>
</evidence>
<dbReference type="InterPro" id="IPR005467">
    <property type="entry name" value="His_kinase_dom"/>
</dbReference>
<dbReference type="Gene3D" id="3.30.450.20">
    <property type="entry name" value="PAS domain"/>
    <property type="match status" value="2"/>
</dbReference>
<dbReference type="InterPro" id="IPR036890">
    <property type="entry name" value="HATPase_C_sf"/>
</dbReference>
<keyword evidence="5" id="KW-1185">Reference proteome</keyword>
<dbReference type="GO" id="GO:0016301">
    <property type="term" value="F:kinase activity"/>
    <property type="evidence" value="ECO:0007669"/>
    <property type="project" value="UniProtKB-KW"/>
</dbReference>
<proteinExistence type="predicted"/>
<dbReference type="EMBL" id="JAKOGG010000015">
    <property type="protein sequence ID" value="MCS4558028.1"/>
    <property type="molecule type" value="Genomic_DNA"/>
</dbReference>
<sequence>MHKKFDGRTKVRILTVVHLVGIILFAAVSALLMYNVQFNAKYRDVVTKQSDVLHRAGRMAVQELAELENFIRLLSINGVVRQSILAEQPLMLPQLQQEFVVFGRHIQNLLQIRWIDNSGNEKVRVDVEAGRAFGVLSEELQYKGDRYYFVEGMAVASPHVYLSPLDLNVEHGRIVIPYEPTVRITLRTEPSEGLRSGLLVINYNLGPFLQRISQLAAADISIELTNNDGYWFVHRDPDNCWGRDLNHPELTLANAEPALWQQIQQSDYFIGQMINNRLVSFQRESISDTGFVIPDRKINILVSTPEAIIVAMKQNAMLPALLLGGVVLLIGILFIVRDYFSRMAIERLSTTLALERDSLAEANEQLDTHLRQMSLLQDDLAESKRLSSLGIMVAGVSHEMNTPLGGALLSISEVNRQFGLLQHALQRGLTKSALDEFMDKTKAALTLTDLNLRQANSIIKSFKRMTVDRINDEFTDTQLAQLVDDLLQALQSTFKNANVTVNSSIPPEVRLITQPGILSQVLQNLLLNAVDHAFDGAKQGHIFISCEEQAAHLVIVVADDGCGIAPAMLDKIFDPFVTKQRGKKHTGLGLHLVHQWVNHCLYGSICARSLKLGSSFEIKLLKNPLPRVDTQHRSE</sequence>
<keyword evidence="2" id="KW-0472">Membrane</keyword>
<reference evidence="5" key="1">
    <citation type="submission" date="2023-07" db="EMBL/GenBank/DDBJ databases">
        <title>Shewanella mangrovi sp. nov., an acetaldehyde- degrading bacterium isolated from mangrove sediment.</title>
        <authorList>
            <person name="Liu Y."/>
        </authorList>
    </citation>
    <scope>NUCLEOTIDE SEQUENCE [LARGE SCALE GENOMIC DNA]</scope>
    <source>
        <strain evidence="5">C32</strain>
    </source>
</reference>
<feature type="transmembrane region" description="Helical" evidence="2">
    <location>
        <begin position="316"/>
        <end position="336"/>
    </location>
</feature>
<evidence type="ECO:0000313" key="5">
    <source>
        <dbReference type="Proteomes" id="UP001201549"/>
    </source>
</evidence>
<accession>A0ABT2FNV5</accession>
<dbReference type="Pfam" id="PF02518">
    <property type="entry name" value="HATPase_c"/>
    <property type="match status" value="1"/>
</dbReference>
<dbReference type="InterPro" id="IPR029151">
    <property type="entry name" value="Sensor-like_sf"/>
</dbReference>
<dbReference type="SUPFAM" id="SSF103190">
    <property type="entry name" value="Sensory domain-like"/>
    <property type="match status" value="2"/>
</dbReference>
<keyword evidence="4" id="KW-0808">Transferase</keyword>
<organism evidence="4 5">
    <name type="scientific">Shewanella electrica</name>
    <dbReference type="NCBI Taxonomy" id="515560"/>
    <lineage>
        <taxon>Bacteria</taxon>
        <taxon>Pseudomonadati</taxon>
        <taxon>Pseudomonadota</taxon>
        <taxon>Gammaproteobacteria</taxon>
        <taxon>Alteromonadales</taxon>
        <taxon>Shewanellaceae</taxon>
        <taxon>Shewanella</taxon>
    </lineage>
</organism>
<dbReference type="PANTHER" id="PTHR43065">
    <property type="entry name" value="SENSOR HISTIDINE KINASE"/>
    <property type="match status" value="1"/>
</dbReference>
<dbReference type="Pfam" id="PF21623">
    <property type="entry name" value="HK_sensor_dom_bact"/>
    <property type="match status" value="1"/>
</dbReference>
<dbReference type="InterPro" id="IPR048760">
    <property type="entry name" value="VP0354-like_sensor_dom"/>
</dbReference>
<keyword evidence="1" id="KW-0175">Coiled coil</keyword>
<keyword evidence="4" id="KW-0418">Kinase</keyword>